<gene>
    <name evidence="1" type="ORF">Tci_055342</name>
</gene>
<name>A0A6L2NFP3_TANCI</name>
<organism evidence="1">
    <name type="scientific">Tanacetum cinerariifolium</name>
    <name type="common">Dalmatian daisy</name>
    <name type="synonym">Chrysanthemum cinerariifolium</name>
    <dbReference type="NCBI Taxonomy" id="118510"/>
    <lineage>
        <taxon>Eukaryota</taxon>
        <taxon>Viridiplantae</taxon>
        <taxon>Streptophyta</taxon>
        <taxon>Embryophyta</taxon>
        <taxon>Tracheophyta</taxon>
        <taxon>Spermatophyta</taxon>
        <taxon>Magnoliopsida</taxon>
        <taxon>eudicotyledons</taxon>
        <taxon>Gunneridae</taxon>
        <taxon>Pentapetalae</taxon>
        <taxon>asterids</taxon>
        <taxon>campanulids</taxon>
        <taxon>Asterales</taxon>
        <taxon>Asteraceae</taxon>
        <taxon>Asteroideae</taxon>
        <taxon>Anthemideae</taxon>
        <taxon>Anthemidinae</taxon>
        <taxon>Tanacetum</taxon>
    </lineage>
</organism>
<evidence type="ECO:0000313" key="1">
    <source>
        <dbReference type="EMBL" id="GEU83364.1"/>
    </source>
</evidence>
<proteinExistence type="predicted"/>
<reference evidence="1" key="1">
    <citation type="journal article" date="2019" name="Sci. Rep.">
        <title>Draft genome of Tanacetum cinerariifolium, the natural source of mosquito coil.</title>
        <authorList>
            <person name="Yamashiro T."/>
            <person name="Shiraishi A."/>
            <person name="Satake H."/>
            <person name="Nakayama K."/>
        </authorList>
    </citation>
    <scope>NUCLEOTIDE SEQUENCE</scope>
</reference>
<dbReference type="AlphaFoldDB" id="A0A6L2NFP3"/>
<sequence>MLSLRERIELDLEVRLMGETLVLNRSLDPFFNDYIELNHLNVPLELKRDQVDDQMPTIEEGELIEEFRARNDARMVIKISGYHSDCNHDKKIPIDCAHNLKFSCMIDFEVLEDMNAYRDEGMGDVIFGQPFLREVRINARQFQGMVKIYNVIMEYLVKISKKARILELKQRYVKINVLATNTSITNNDLSLPLDCERSWTSIRDQQARSQYIGKDLVSGLLVYEYPLSSLRKKYHLNLKNDMPLRDK</sequence>
<protein>
    <submittedName>
        <fullName evidence="1">Uncharacterized protein</fullName>
    </submittedName>
</protein>
<accession>A0A6L2NFP3</accession>
<dbReference type="EMBL" id="BKCJ010008669">
    <property type="protein sequence ID" value="GEU83364.1"/>
    <property type="molecule type" value="Genomic_DNA"/>
</dbReference>
<comment type="caution">
    <text evidence="1">The sequence shown here is derived from an EMBL/GenBank/DDBJ whole genome shotgun (WGS) entry which is preliminary data.</text>
</comment>